<gene>
    <name evidence="2" type="ORF">CFL01nite_24070</name>
</gene>
<accession>A0AB73BAU2</accession>
<organism evidence="2 3">
    <name type="scientific">Corynebacterium flavescens</name>
    <dbReference type="NCBI Taxonomy" id="28028"/>
    <lineage>
        <taxon>Bacteria</taxon>
        <taxon>Bacillati</taxon>
        <taxon>Actinomycetota</taxon>
        <taxon>Actinomycetes</taxon>
        <taxon>Mycobacteriales</taxon>
        <taxon>Corynebacteriaceae</taxon>
        <taxon>Corynebacterium</taxon>
    </lineage>
</organism>
<evidence type="ECO:0008006" key="4">
    <source>
        <dbReference type="Google" id="ProtNLM"/>
    </source>
</evidence>
<proteinExistence type="predicted"/>
<reference evidence="2 3" key="1">
    <citation type="submission" date="2019-06" db="EMBL/GenBank/DDBJ databases">
        <title>Whole genome shotgun sequence of Corynebacterium flavescens NBRC 14136.</title>
        <authorList>
            <person name="Hosoyama A."/>
            <person name="Uohara A."/>
            <person name="Ohji S."/>
            <person name="Ichikawa N."/>
        </authorList>
    </citation>
    <scope>NUCLEOTIDE SEQUENCE [LARGE SCALE GENOMIC DNA]</scope>
    <source>
        <strain evidence="2 3">NBRC 14136</strain>
    </source>
</reference>
<protein>
    <recommendedName>
        <fullName evidence="4">Abi-like protein</fullName>
    </recommendedName>
</protein>
<dbReference type="InterPro" id="IPR011664">
    <property type="entry name" value="Abi_system_AbiD/AbiF-like"/>
</dbReference>
<name>A0AB73BAU2_CORFL</name>
<evidence type="ECO:0000313" key="3">
    <source>
        <dbReference type="Proteomes" id="UP000315353"/>
    </source>
</evidence>
<dbReference type="Pfam" id="PF07751">
    <property type="entry name" value="Abi_2"/>
    <property type="match status" value="1"/>
</dbReference>
<dbReference type="RefSeq" id="WP_232315939.1">
    <property type="nucleotide sequence ID" value="NZ_BJNB01000072.1"/>
</dbReference>
<dbReference type="GeneID" id="82881494"/>
<dbReference type="EMBL" id="BJNB01000072">
    <property type="protein sequence ID" value="GEB98912.1"/>
    <property type="molecule type" value="Genomic_DNA"/>
</dbReference>
<dbReference type="Proteomes" id="UP000315353">
    <property type="component" value="Unassembled WGS sequence"/>
</dbReference>
<comment type="caution">
    <text evidence="2">The sequence shown here is derived from an EMBL/GenBank/DDBJ whole genome shotgun (WGS) entry which is preliminary data.</text>
</comment>
<evidence type="ECO:0000313" key="2">
    <source>
        <dbReference type="EMBL" id="GEB98912.1"/>
    </source>
</evidence>
<sequence>MISKDKLDTMLGTARFEKYFAAASGNTENAIALYRWNTQLAGAFHSQLSYFEVLTRNSINAALQTWNYKECGYRDWSLEHQSADLLYKMLNQPMRQARKRAKKESSNRGKEHARKNAPLNHDDIIAQLTLGNWSNLFGEAHPDHKANAKLLWRDCLHTAFPHVDSNDRSREDIGRKLERLRRLRNRVSHQENLLGTNVRSRLNDILCSRRYRPVLPRLGNGRQPS</sequence>
<dbReference type="AlphaFoldDB" id="A0AB73BAU2"/>
<evidence type="ECO:0000256" key="1">
    <source>
        <dbReference type="SAM" id="MobiDB-lite"/>
    </source>
</evidence>
<feature type="region of interest" description="Disordered" evidence="1">
    <location>
        <begin position="96"/>
        <end position="116"/>
    </location>
</feature>